<dbReference type="AlphaFoldDB" id="A0A0E9TPV6"/>
<reference evidence="1" key="1">
    <citation type="submission" date="2014-11" db="EMBL/GenBank/DDBJ databases">
        <authorList>
            <person name="Amaro Gonzalez C."/>
        </authorList>
    </citation>
    <scope>NUCLEOTIDE SEQUENCE</scope>
</reference>
<reference evidence="1" key="2">
    <citation type="journal article" date="2015" name="Fish Shellfish Immunol.">
        <title>Early steps in the European eel (Anguilla anguilla)-Vibrio vulnificus interaction in the gills: Role of the RtxA13 toxin.</title>
        <authorList>
            <person name="Callol A."/>
            <person name="Pajuelo D."/>
            <person name="Ebbesson L."/>
            <person name="Teles M."/>
            <person name="MacKenzie S."/>
            <person name="Amaro C."/>
        </authorList>
    </citation>
    <scope>NUCLEOTIDE SEQUENCE</scope>
</reference>
<accession>A0A0E9TPV6</accession>
<name>A0A0E9TPV6_ANGAN</name>
<organism evidence="1">
    <name type="scientific">Anguilla anguilla</name>
    <name type="common">European freshwater eel</name>
    <name type="synonym">Muraena anguilla</name>
    <dbReference type="NCBI Taxonomy" id="7936"/>
    <lineage>
        <taxon>Eukaryota</taxon>
        <taxon>Metazoa</taxon>
        <taxon>Chordata</taxon>
        <taxon>Craniata</taxon>
        <taxon>Vertebrata</taxon>
        <taxon>Euteleostomi</taxon>
        <taxon>Actinopterygii</taxon>
        <taxon>Neopterygii</taxon>
        <taxon>Teleostei</taxon>
        <taxon>Anguilliformes</taxon>
        <taxon>Anguillidae</taxon>
        <taxon>Anguilla</taxon>
    </lineage>
</organism>
<dbReference type="EMBL" id="GBXM01053829">
    <property type="protein sequence ID" value="JAH54748.1"/>
    <property type="molecule type" value="Transcribed_RNA"/>
</dbReference>
<proteinExistence type="predicted"/>
<sequence>MTDFNSVDGIVDYAVELYQVKGLQS</sequence>
<protein>
    <submittedName>
        <fullName evidence="1">Uncharacterized protein</fullName>
    </submittedName>
</protein>
<evidence type="ECO:0000313" key="1">
    <source>
        <dbReference type="EMBL" id="JAH54748.1"/>
    </source>
</evidence>